<comment type="caution">
    <text evidence="1">The sequence shown here is derived from an EMBL/GenBank/DDBJ whole genome shotgun (WGS) entry which is preliminary data.</text>
</comment>
<name>W6UX83_ECHGR</name>
<dbReference type="GeneID" id="36342754"/>
<dbReference type="RefSeq" id="XP_024349315.1">
    <property type="nucleotide sequence ID" value="XM_024496288.1"/>
</dbReference>
<accession>W6UX83</accession>
<sequence>MAVYIKRKFLFNLSTLEVIYPMNLSKHLLDASGHALSVDNEASKYTLTHMNAAFEKVISVIMGGPKSLIQYIYDAEEKKKQFQKNYGLQNIQGRVRRQEYTGNRQNKLNNLRRFFLKEKTM</sequence>
<dbReference type="EMBL" id="APAU02000068">
    <property type="protein sequence ID" value="EUB58119.1"/>
    <property type="molecule type" value="Genomic_DNA"/>
</dbReference>
<protein>
    <submittedName>
        <fullName evidence="1">Uncharacterized protein</fullName>
    </submittedName>
</protein>
<dbReference type="Proteomes" id="UP000019149">
    <property type="component" value="Unassembled WGS sequence"/>
</dbReference>
<evidence type="ECO:0000313" key="2">
    <source>
        <dbReference type="Proteomes" id="UP000019149"/>
    </source>
</evidence>
<dbReference type="CTD" id="36342754"/>
<reference evidence="1 2" key="1">
    <citation type="journal article" date="2013" name="Nat. Genet.">
        <title>The genome of the hydatid tapeworm Echinococcus granulosus.</title>
        <authorList>
            <person name="Zheng H."/>
            <person name="Zhang W."/>
            <person name="Zhang L."/>
            <person name="Zhang Z."/>
            <person name="Li J."/>
            <person name="Lu G."/>
            <person name="Zhu Y."/>
            <person name="Wang Y."/>
            <person name="Huang Y."/>
            <person name="Liu J."/>
            <person name="Kang H."/>
            <person name="Chen J."/>
            <person name="Wang L."/>
            <person name="Chen A."/>
            <person name="Yu S."/>
            <person name="Gao Z."/>
            <person name="Jin L."/>
            <person name="Gu W."/>
            <person name="Wang Z."/>
            <person name="Zhao L."/>
            <person name="Shi B."/>
            <person name="Wen H."/>
            <person name="Lin R."/>
            <person name="Jones M.K."/>
            <person name="Brejova B."/>
            <person name="Vinar T."/>
            <person name="Zhao G."/>
            <person name="McManus D.P."/>
            <person name="Chen Z."/>
            <person name="Zhou Y."/>
            <person name="Wang S."/>
        </authorList>
    </citation>
    <scope>NUCLEOTIDE SEQUENCE [LARGE SCALE GENOMIC DNA]</scope>
</reference>
<keyword evidence="2" id="KW-1185">Reference proteome</keyword>
<dbReference type="AlphaFoldDB" id="W6UX83"/>
<organism evidence="1 2">
    <name type="scientific">Echinococcus granulosus</name>
    <name type="common">Hydatid tapeworm</name>
    <dbReference type="NCBI Taxonomy" id="6210"/>
    <lineage>
        <taxon>Eukaryota</taxon>
        <taxon>Metazoa</taxon>
        <taxon>Spiralia</taxon>
        <taxon>Lophotrochozoa</taxon>
        <taxon>Platyhelminthes</taxon>
        <taxon>Cestoda</taxon>
        <taxon>Eucestoda</taxon>
        <taxon>Cyclophyllidea</taxon>
        <taxon>Taeniidae</taxon>
        <taxon>Echinococcus</taxon>
        <taxon>Echinococcus granulosus group</taxon>
    </lineage>
</organism>
<gene>
    <name evidence="1" type="ORF">EGR_07039</name>
</gene>
<dbReference type="KEGG" id="egl:EGR_07039"/>
<evidence type="ECO:0000313" key="1">
    <source>
        <dbReference type="EMBL" id="EUB58119.1"/>
    </source>
</evidence>
<proteinExistence type="predicted"/>